<reference evidence="4" key="1">
    <citation type="submission" date="2022-01" db="EMBL/GenBank/DDBJ databases">
        <authorList>
            <person name="Lagorce A."/>
        </authorList>
    </citation>
    <scope>NUCLEOTIDE SEQUENCE</scope>
    <source>
        <strain evidence="4">Th15_F1_D04</strain>
    </source>
</reference>
<dbReference type="Gene3D" id="3.40.630.30">
    <property type="match status" value="1"/>
</dbReference>
<accession>A0AAU9QAE5</accession>
<evidence type="ECO:0000313" key="5">
    <source>
        <dbReference type="Proteomes" id="UP001295420"/>
    </source>
</evidence>
<dbReference type="InterPro" id="IPR016181">
    <property type="entry name" value="Acyl_CoA_acyltransferase"/>
</dbReference>
<evidence type="ECO:0000259" key="3">
    <source>
        <dbReference type="PROSITE" id="PS51186"/>
    </source>
</evidence>
<dbReference type="EMBL" id="CAKMTQ010000030">
    <property type="protein sequence ID" value="CAH1534169.1"/>
    <property type="molecule type" value="Genomic_DNA"/>
</dbReference>
<proteinExistence type="predicted"/>
<dbReference type="PANTHER" id="PTHR42919">
    <property type="entry name" value="N-ALPHA-ACETYLTRANSFERASE"/>
    <property type="match status" value="1"/>
</dbReference>
<evidence type="ECO:0000313" key="4">
    <source>
        <dbReference type="EMBL" id="CAH1534169.1"/>
    </source>
</evidence>
<gene>
    <name evidence="4" type="ORF">THF1D04_360021</name>
</gene>
<dbReference type="InterPro" id="IPR000182">
    <property type="entry name" value="GNAT_dom"/>
</dbReference>
<comment type="caution">
    <text evidence="4">The sequence shown here is derived from an EMBL/GenBank/DDBJ whole genome shotgun (WGS) entry which is preliminary data.</text>
</comment>
<dbReference type="AlphaFoldDB" id="A0AAU9QAE5"/>
<dbReference type="GO" id="GO:0016747">
    <property type="term" value="F:acyltransferase activity, transferring groups other than amino-acyl groups"/>
    <property type="evidence" value="ECO:0007669"/>
    <property type="project" value="InterPro"/>
</dbReference>
<evidence type="ECO:0000256" key="1">
    <source>
        <dbReference type="ARBA" id="ARBA00022679"/>
    </source>
</evidence>
<dbReference type="CDD" id="cd04301">
    <property type="entry name" value="NAT_SF"/>
    <property type="match status" value="1"/>
</dbReference>
<dbReference type="RefSeq" id="WP_409931493.1">
    <property type="nucleotide sequence ID" value="NZ_CAKMTQ010000030.1"/>
</dbReference>
<dbReference type="SUPFAM" id="SSF55729">
    <property type="entry name" value="Acyl-CoA N-acyltransferases (Nat)"/>
    <property type="match status" value="1"/>
</dbReference>
<keyword evidence="1" id="KW-0808">Transferase</keyword>
<dbReference type="Proteomes" id="UP001295420">
    <property type="component" value="Unassembled WGS sequence"/>
</dbReference>
<dbReference type="Pfam" id="PF00583">
    <property type="entry name" value="Acetyltransf_1"/>
    <property type="match status" value="1"/>
</dbReference>
<sequence>MNPSEPKAYTFSSNMTMTQKTSAEYVIRTAHVEQLDEINELLCALHEEHHRKSPYIFKSGKAAVKEKDIAHYIVQPNHFVYVAIYSKQIVGFITGRVYKLQSVALQSNFLGNIDEIYILPKFRRLGIAQTLIHQLETSFIQHGATHAYLDVWSQNASALSFYAKQSFRSHIVSLKKVLVDRP</sequence>
<dbReference type="PANTHER" id="PTHR42919:SF8">
    <property type="entry name" value="N-ALPHA-ACETYLTRANSFERASE 50"/>
    <property type="match status" value="1"/>
</dbReference>
<dbReference type="InterPro" id="IPR051556">
    <property type="entry name" value="N-term/lysine_N-AcTrnsfr"/>
</dbReference>
<organism evidence="4 5">
    <name type="scientific">Vibrio owensii</name>
    <dbReference type="NCBI Taxonomy" id="696485"/>
    <lineage>
        <taxon>Bacteria</taxon>
        <taxon>Pseudomonadati</taxon>
        <taxon>Pseudomonadota</taxon>
        <taxon>Gammaproteobacteria</taxon>
        <taxon>Vibrionales</taxon>
        <taxon>Vibrionaceae</taxon>
        <taxon>Vibrio</taxon>
    </lineage>
</organism>
<keyword evidence="2" id="KW-0012">Acyltransferase</keyword>
<name>A0AAU9QAE5_9VIBR</name>
<evidence type="ECO:0000256" key="2">
    <source>
        <dbReference type="ARBA" id="ARBA00023315"/>
    </source>
</evidence>
<dbReference type="PROSITE" id="PS51186">
    <property type="entry name" value="GNAT"/>
    <property type="match status" value="1"/>
</dbReference>
<feature type="domain" description="N-acetyltransferase" evidence="3">
    <location>
        <begin position="25"/>
        <end position="182"/>
    </location>
</feature>
<protein>
    <submittedName>
        <fullName evidence="4">GNAT family N-acetyltransferase</fullName>
    </submittedName>
</protein>